<accession>A0AA37QE75</accession>
<proteinExistence type="predicted"/>
<evidence type="ECO:0000313" key="1">
    <source>
        <dbReference type="EMBL" id="GLG86527.1"/>
    </source>
</evidence>
<dbReference type="AlphaFoldDB" id="A0AA37QE75"/>
<reference evidence="1" key="2">
    <citation type="submission" date="2022-11" db="EMBL/GenBank/DDBJ databases">
        <title>Draft genome sequence of Coprococcus comes strain 31264.</title>
        <authorList>
            <person name="Hisatomi A."/>
            <person name="Ohkuma M."/>
            <person name="Sakamoto M."/>
        </authorList>
    </citation>
    <scope>NUCLEOTIDE SEQUENCE</scope>
    <source>
        <strain evidence="1">JCM 31264</strain>
    </source>
</reference>
<reference evidence="1" key="1">
    <citation type="submission" date="2022-09" db="EMBL/GenBank/DDBJ databases">
        <title>Draft genome sequence of Coprococcus comes strain 31264.</title>
        <authorList>
            <person name="Atsushi H."/>
            <person name="Moriya O."/>
            <person name="Mitsuo S."/>
        </authorList>
    </citation>
    <scope>NUCLEOTIDE SEQUENCE</scope>
    <source>
        <strain evidence="1">JCM 31264</strain>
    </source>
</reference>
<protein>
    <submittedName>
        <fullName evidence="1">Uncharacterized protein</fullName>
    </submittedName>
</protein>
<name>A0AA37QE75_9FIRM</name>
<sequence length="159" mass="19727">METKKVAKEYLQKDILRTIFQMWYSFYTTEIGKERKAAIEDMRFKRDGWLYIEPWEIWLELTEHPENEDDRIIWYQNMHGIWKKAEVNDQIIKIPATAFHIEYEQQWLGEIHFTCNLGVSQRKRKAPRKKRYAYWMEGFCRKYRISCSGQIYKKDRWER</sequence>
<comment type="caution">
    <text evidence="1">The sequence shown here is derived from an EMBL/GenBank/DDBJ whole genome shotgun (WGS) entry which is preliminary data.</text>
</comment>
<dbReference type="Proteomes" id="UP001145109">
    <property type="component" value="Unassembled WGS sequence"/>
</dbReference>
<evidence type="ECO:0000313" key="2">
    <source>
        <dbReference type="Proteomes" id="UP001145109"/>
    </source>
</evidence>
<gene>
    <name evidence="1" type="ORF">comes_10720</name>
</gene>
<dbReference type="GeneID" id="97328224"/>
<dbReference type="EMBL" id="BSCI01000005">
    <property type="protein sequence ID" value="GLG86527.1"/>
    <property type="molecule type" value="Genomic_DNA"/>
</dbReference>
<dbReference type="RefSeq" id="WP_015513346.1">
    <property type="nucleotide sequence ID" value="NZ_BSCI01000005.1"/>
</dbReference>
<organism evidence="1 2">
    <name type="scientific">Coprococcus comes</name>
    <dbReference type="NCBI Taxonomy" id="410072"/>
    <lineage>
        <taxon>Bacteria</taxon>
        <taxon>Bacillati</taxon>
        <taxon>Bacillota</taxon>
        <taxon>Clostridia</taxon>
        <taxon>Lachnospirales</taxon>
        <taxon>Lachnospiraceae</taxon>
        <taxon>Coprococcus</taxon>
    </lineage>
</organism>